<feature type="compositionally biased region" description="Acidic residues" evidence="1">
    <location>
        <begin position="311"/>
        <end position="320"/>
    </location>
</feature>
<feature type="compositionally biased region" description="Low complexity" evidence="1">
    <location>
        <begin position="194"/>
        <end position="204"/>
    </location>
</feature>
<reference evidence="2" key="2">
    <citation type="journal article" date="2007" name="Science">
        <title>Draft genome sequence of the sexually transmitted pathogen Trichomonas vaginalis.</title>
        <authorList>
            <person name="Carlton J.M."/>
            <person name="Hirt R.P."/>
            <person name="Silva J.C."/>
            <person name="Delcher A.L."/>
            <person name="Schatz M."/>
            <person name="Zhao Q."/>
            <person name="Wortman J.R."/>
            <person name="Bidwell S.L."/>
            <person name="Alsmark U.C.M."/>
            <person name="Besteiro S."/>
            <person name="Sicheritz-Ponten T."/>
            <person name="Noel C.J."/>
            <person name="Dacks J.B."/>
            <person name="Foster P.G."/>
            <person name="Simillion C."/>
            <person name="Van de Peer Y."/>
            <person name="Miranda-Saavedra D."/>
            <person name="Barton G.J."/>
            <person name="Westrop G.D."/>
            <person name="Mueller S."/>
            <person name="Dessi D."/>
            <person name="Fiori P.L."/>
            <person name="Ren Q."/>
            <person name="Paulsen I."/>
            <person name="Zhang H."/>
            <person name="Bastida-Corcuera F.D."/>
            <person name="Simoes-Barbosa A."/>
            <person name="Brown M.T."/>
            <person name="Hayes R.D."/>
            <person name="Mukherjee M."/>
            <person name="Okumura C.Y."/>
            <person name="Schneider R."/>
            <person name="Smith A.J."/>
            <person name="Vanacova S."/>
            <person name="Villalvazo M."/>
            <person name="Haas B.J."/>
            <person name="Pertea M."/>
            <person name="Feldblyum T.V."/>
            <person name="Utterback T.R."/>
            <person name="Shu C.L."/>
            <person name="Osoegawa K."/>
            <person name="de Jong P.J."/>
            <person name="Hrdy I."/>
            <person name="Horvathova L."/>
            <person name="Zubacova Z."/>
            <person name="Dolezal P."/>
            <person name="Malik S.B."/>
            <person name="Logsdon J.M. Jr."/>
            <person name="Henze K."/>
            <person name="Gupta A."/>
            <person name="Wang C.C."/>
            <person name="Dunne R.L."/>
            <person name="Upcroft J.A."/>
            <person name="Upcroft P."/>
            <person name="White O."/>
            <person name="Salzberg S.L."/>
            <person name="Tang P."/>
            <person name="Chiu C.-H."/>
            <person name="Lee Y.-S."/>
            <person name="Embley T.M."/>
            <person name="Coombs G.H."/>
            <person name="Mottram J.C."/>
            <person name="Tachezy J."/>
            <person name="Fraser-Liggett C.M."/>
            <person name="Johnson P.J."/>
        </authorList>
    </citation>
    <scope>NUCLEOTIDE SEQUENCE [LARGE SCALE GENOMIC DNA]</scope>
    <source>
        <strain evidence="2">G3</strain>
    </source>
</reference>
<feature type="compositionally biased region" description="Low complexity" evidence="1">
    <location>
        <begin position="1270"/>
        <end position="1284"/>
    </location>
</feature>
<accession>A2FDG3</accession>
<feature type="compositionally biased region" description="Polar residues" evidence="1">
    <location>
        <begin position="1256"/>
        <end position="1269"/>
    </location>
</feature>
<name>A2FDG3_TRIV3</name>
<feature type="compositionally biased region" description="Polar residues" evidence="1">
    <location>
        <begin position="390"/>
        <end position="403"/>
    </location>
</feature>
<gene>
    <name evidence="2" type="ORF">TVAG_353700</name>
</gene>
<feature type="compositionally biased region" description="Low complexity" evidence="1">
    <location>
        <begin position="477"/>
        <end position="489"/>
    </location>
</feature>
<dbReference type="STRING" id="5722.A2FDG3"/>
<dbReference type="VEuPathDB" id="TrichDB:TVAGG3_0480670"/>
<feature type="compositionally biased region" description="Low complexity" evidence="1">
    <location>
        <begin position="1165"/>
        <end position="1176"/>
    </location>
</feature>
<dbReference type="InParanoid" id="A2FDG3"/>
<feature type="region of interest" description="Disordered" evidence="1">
    <location>
        <begin position="925"/>
        <end position="1098"/>
    </location>
</feature>
<feature type="region of interest" description="Disordered" evidence="1">
    <location>
        <begin position="154"/>
        <end position="326"/>
    </location>
</feature>
<feature type="compositionally biased region" description="Basic and acidic residues" evidence="1">
    <location>
        <begin position="1070"/>
        <end position="1089"/>
    </location>
</feature>
<proteinExistence type="predicted"/>
<sequence>MSDEKLTDSSSIGVDSDEDYFLPCPKISFNHDIFNTLQQYEEELKKNLDSLGQSPHSSESSKVASNINSILSFEDSKTEFSKTESRDNFYSTGGSLDKRFISSDQDHKSYEYEYISYYDEEDDNEPEVEIGGKEKIPTEVKKFANYNFMNTLTSIDDDKIENEKSQESSTLPDGMGVAEGSIVRGNTKSDKITTSDILSDISDSPVEHVQLKHLSDEGAGQNQKSSHTSEENTPDLAILGADLSGSDKNGSDNEDEDSFNSTKASLDKPINKSSPNEKVSDSPSKGNSILSSPFGSPSKQESTFVSHTLEDIPEEPEDEFISPKASEVISGLIDGKSTEEDSNMDLEKNQSGTFNSFISIKNLKSVPNSIISADFVSELNESKNDDKDSILSSFTSAAQSPNKVETPGDSDFNSVISAKNEVVSEFNQTVSSINDKNKIFDSEDFDDSASSGSHKSEKKSQQSSDFISEIKSEEKSFGSSSFISTTKSTKNGNENSISEIHSGIAINEDSDNFISDPKSSKVISEGGSSDFISFSKSSVAQHANSDSGFISFISSKSSKKIKQDGSSDFISTIKSEKNALSSSEFITDDTFGSKSPSGNSDFISVISTERKKEDTDDDFISTIKSEKESSSNDFVSTIKSEKEQVSSSSGFITTISSEKKEKSESDDFVSTIKSEKQKSDGSSDFVSVITSNRGDSSDFVSTIKSEEQKVSESDDFISTMKTEPLRKSESSAYISFVKSEKASSTDSDDFVSTIKSEKKSTNSSDFVSTIKSENKSSESDDFISTIKSEKQQSESDDFVSTIKSEKKTDTESSDAFVSTIKSEKQSAVTSSEFISVLSSEKRNVSGSSEFISTITTKEASEKASDSDDFVSTIKSEIHKDSAIDEFISTIKSEKDVESSSDEFISTIKSNHSVESSDDIVETISEIQSQKETSDDFESTIKSVRENADKSSAKSENNDSLPDDFISTIKSVETAKSDAESSVTSIKSIPSESSQRSRRRKRKSSSSTSKSQVSINRKSEPTEKSIDDDFISFSNSKATVQSPEKQAENESSDNDNFIFQSPAPKQAKSRLNPEKTAKDNKNTKEDKPVKSDGPGELGNLQNLTANLQASNLSNETVLQLITTLSKIADQNKSSPDHHHHRHRHHHHRSLNTDEIPCIPTVFKKYSSASNTDQSSSSAEPIPQKRSRTKLSMSIPHDTNDFLDLEEISPTSISASDIPQNDEIPKPTFISFREDEKDKKVRLSLSRTKQIGDIPPQNERSPLKVSQNTMNSPSIKLSPIKSKQSPTITRFSSSQYTTSAYPSYGAYPIDENFISTIRTARVQLASIQNSISISRQKRAMHESRVSSFKYTKNPYNE</sequence>
<dbReference type="EMBL" id="DS113732">
    <property type="protein sequence ID" value="EAX97040.1"/>
    <property type="molecule type" value="Genomic_DNA"/>
</dbReference>
<feature type="compositionally biased region" description="Basic and acidic residues" evidence="1">
    <location>
        <begin position="205"/>
        <end position="216"/>
    </location>
</feature>
<feature type="compositionally biased region" description="Polar residues" evidence="1">
    <location>
        <begin position="682"/>
        <end position="703"/>
    </location>
</feature>
<feature type="region of interest" description="Disordered" evidence="1">
    <location>
        <begin position="646"/>
        <end position="816"/>
    </location>
</feature>
<feature type="compositionally biased region" description="Polar residues" evidence="1">
    <location>
        <begin position="1034"/>
        <end position="1043"/>
    </location>
</feature>
<keyword evidence="3" id="KW-1185">Reference proteome</keyword>
<protein>
    <submittedName>
        <fullName evidence="2">Uncharacterized protein</fullName>
    </submittedName>
</protein>
<feature type="compositionally biased region" description="Polar residues" evidence="1">
    <location>
        <begin position="271"/>
        <end position="306"/>
    </location>
</feature>
<feature type="compositionally biased region" description="Basic and acidic residues" evidence="1">
    <location>
        <begin position="942"/>
        <end position="956"/>
    </location>
</feature>
<feature type="compositionally biased region" description="Low complexity" evidence="1">
    <location>
        <begin position="1004"/>
        <end position="1013"/>
    </location>
</feature>
<dbReference type="Proteomes" id="UP000001542">
    <property type="component" value="Unassembled WGS sequence"/>
</dbReference>
<organism evidence="2 3">
    <name type="scientific">Trichomonas vaginalis (strain ATCC PRA-98 / G3)</name>
    <dbReference type="NCBI Taxonomy" id="412133"/>
    <lineage>
        <taxon>Eukaryota</taxon>
        <taxon>Metamonada</taxon>
        <taxon>Parabasalia</taxon>
        <taxon>Trichomonadida</taxon>
        <taxon>Trichomonadidae</taxon>
        <taxon>Trichomonas</taxon>
    </lineage>
</organism>
<feature type="region of interest" description="Disordered" evidence="1">
    <location>
        <begin position="440"/>
        <end position="496"/>
    </location>
</feature>
<feature type="compositionally biased region" description="Low complexity" evidence="1">
    <location>
        <begin position="979"/>
        <end position="993"/>
    </location>
</feature>
<feature type="region of interest" description="Disordered" evidence="1">
    <location>
        <begin position="382"/>
        <end position="414"/>
    </location>
</feature>
<dbReference type="SMR" id="A2FDG3"/>
<dbReference type="RefSeq" id="XP_001309970.1">
    <property type="nucleotide sequence ID" value="XM_001309969.1"/>
</dbReference>
<evidence type="ECO:0000313" key="3">
    <source>
        <dbReference type="Proteomes" id="UP000001542"/>
    </source>
</evidence>
<dbReference type="KEGG" id="tva:4754815"/>
<feature type="region of interest" description="Disordered" evidence="1">
    <location>
        <begin position="1249"/>
        <end position="1287"/>
    </location>
</feature>
<feature type="compositionally biased region" description="Basic and acidic residues" evidence="1">
    <location>
        <begin position="1016"/>
        <end position="1026"/>
    </location>
</feature>
<feature type="compositionally biased region" description="Polar residues" evidence="1">
    <location>
        <begin position="761"/>
        <end position="771"/>
    </location>
</feature>
<dbReference type="VEuPathDB" id="TrichDB:TVAG_353700"/>
<feature type="compositionally biased region" description="Basic residues" evidence="1">
    <location>
        <begin position="1136"/>
        <end position="1148"/>
    </location>
</feature>
<evidence type="ECO:0000313" key="2">
    <source>
        <dbReference type="EMBL" id="EAX97040.1"/>
    </source>
</evidence>
<feature type="compositionally biased region" description="Low complexity" evidence="1">
    <location>
        <begin position="646"/>
        <end position="656"/>
    </location>
</feature>
<reference evidence="2" key="1">
    <citation type="submission" date="2006-10" db="EMBL/GenBank/DDBJ databases">
        <authorList>
            <person name="Amadeo P."/>
            <person name="Zhao Q."/>
            <person name="Wortman J."/>
            <person name="Fraser-Liggett C."/>
            <person name="Carlton J."/>
        </authorList>
    </citation>
    <scope>NUCLEOTIDE SEQUENCE</scope>
    <source>
        <strain evidence="2">G3</strain>
    </source>
</reference>
<feature type="region of interest" description="Disordered" evidence="1">
    <location>
        <begin position="1128"/>
        <end position="1193"/>
    </location>
</feature>
<evidence type="ECO:0000256" key="1">
    <source>
        <dbReference type="SAM" id="MobiDB-lite"/>
    </source>
</evidence>